<organism evidence="1 2">
    <name type="scientific">Tistrella bauzanensis</name>
    <dbReference type="NCBI Taxonomy" id="657419"/>
    <lineage>
        <taxon>Bacteria</taxon>
        <taxon>Pseudomonadati</taxon>
        <taxon>Pseudomonadota</taxon>
        <taxon>Alphaproteobacteria</taxon>
        <taxon>Geminicoccales</taxon>
        <taxon>Geminicoccaceae</taxon>
        <taxon>Tistrella</taxon>
    </lineage>
</organism>
<name>A0ABQ1IJH6_9PROT</name>
<comment type="caution">
    <text evidence="1">The sequence shown here is derived from an EMBL/GenBank/DDBJ whole genome shotgun (WGS) entry which is preliminary data.</text>
</comment>
<keyword evidence="2" id="KW-1185">Reference proteome</keyword>
<dbReference type="Proteomes" id="UP000603352">
    <property type="component" value="Unassembled WGS sequence"/>
</dbReference>
<sequence>MVERPACQRIDRRQQAAPRIRQGIIHAQQVAGGAVVISGFRRMPIRYQTPVLGIDAQGSAGARALPFCSNSTEIRSGERTKAI</sequence>
<accession>A0ABQ1IJH6</accession>
<evidence type="ECO:0000313" key="1">
    <source>
        <dbReference type="EMBL" id="GGB44543.1"/>
    </source>
</evidence>
<reference evidence="2" key="1">
    <citation type="journal article" date="2019" name="Int. J. Syst. Evol. Microbiol.">
        <title>The Global Catalogue of Microorganisms (GCM) 10K type strain sequencing project: providing services to taxonomists for standard genome sequencing and annotation.</title>
        <authorList>
            <consortium name="The Broad Institute Genomics Platform"/>
            <consortium name="The Broad Institute Genome Sequencing Center for Infectious Disease"/>
            <person name="Wu L."/>
            <person name="Ma J."/>
        </authorList>
    </citation>
    <scope>NUCLEOTIDE SEQUENCE [LARGE SCALE GENOMIC DNA]</scope>
    <source>
        <strain evidence="2">CGMCC 1.10188</strain>
    </source>
</reference>
<protein>
    <submittedName>
        <fullName evidence="1">Uncharacterized protein</fullName>
    </submittedName>
</protein>
<dbReference type="EMBL" id="BMDZ01000031">
    <property type="protein sequence ID" value="GGB44543.1"/>
    <property type="molecule type" value="Genomic_DNA"/>
</dbReference>
<evidence type="ECO:0000313" key="2">
    <source>
        <dbReference type="Proteomes" id="UP000603352"/>
    </source>
</evidence>
<proteinExistence type="predicted"/>
<gene>
    <name evidence="1" type="ORF">GCM10011505_27290</name>
</gene>